<evidence type="ECO:0000313" key="3">
    <source>
        <dbReference type="Proteomes" id="UP000284375"/>
    </source>
</evidence>
<comment type="caution">
    <text evidence="2">The sequence shown here is derived from an EMBL/GenBank/DDBJ whole genome shotgun (WGS) entry which is preliminary data.</text>
</comment>
<feature type="region of interest" description="Disordered" evidence="1">
    <location>
        <begin position="1"/>
        <end position="147"/>
    </location>
</feature>
<dbReference type="Proteomes" id="UP000284375">
    <property type="component" value="Unassembled WGS sequence"/>
</dbReference>
<feature type="region of interest" description="Disordered" evidence="1">
    <location>
        <begin position="164"/>
        <end position="262"/>
    </location>
</feature>
<accession>A0A423VFC3</accession>
<protein>
    <submittedName>
        <fullName evidence="2">Uncharacterized protein</fullName>
    </submittedName>
</protein>
<name>A0A423VFC3_CYTCH</name>
<organism evidence="2 3">
    <name type="scientific">Cytospora chrysosperma</name>
    <name type="common">Cytospora canker fungus</name>
    <name type="synonym">Sphaeria chrysosperma</name>
    <dbReference type="NCBI Taxonomy" id="252740"/>
    <lineage>
        <taxon>Eukaryota</taxon>
        <taxon>Fungi</taxon>
        <taxon>Dikarya</taxon>
        <taxon>Ascomycota</taxon>
        <taxon>Pezizomycotina</taxon>
        <taxon>Sordariomycetes</taxon>
        <taxon>Sordariomycetidae</taxon>
        <taxon>Diaporthales</taxon>
        <taxon>Cytosporaceae</taxon>
        <taxon>Cytospora</taxon>
    </lineage>
</organism>
<keyword evidence="3" id="KW-1185">Reference proteome</keyword>
<evidence type="ECO:0000256" key="1">
    <source>
        <dbReference type="SAM" id="MobiDB-lite"/>
    </source>
</evidence>
<proteinExistence type="predicted"/>
<sequence length="262" mass="28337">MGKFSSTLKRNFRVTESPVTTNAAEEDSTQGSSHSSRSTQQSQAAIGTQPEQRQQLAADSLRRRLKADLRPDLPADGLHQVQMAKYNHDDLQRSPLSRPEHYTFGKGAEDIPTPGIQRASGKYNNQNPFTGHKYPYDSQGDERAGPEVGDEFSEVALAFVPGNQRVYTNSGSGPTVTGPASNPTEESGGISGNDGLPVVVANAECELEHPRPSRRSERERIKALCKGEGEDSEDLQGRRRRSEVSGGSSASYHTAPVSISVS</sequence>
<feature type="compositionally biased region" description="Polar residues" evidence="1">
    <location>
        <begin position="165"/>
        <end position="185"/>
    </location>
</feature>
<dbReference type="AlphaFoldDB" id="A0A423VFC3"/>
<reference evidence="2 3" key="1">
    <citation type="submission" date="2015-09" db="EMBL/GenBank/DDBJ databases">
        <title>Host preference determinants of Valsa canker pathogens revealed by comparative genomics.</title>
        <authorList>
            <person name="Yin Z."/>
            <person name="Huang L."/>
        </authorList>
    </citation>
    <scope>NUCLEOTIDE SEQUENCE [LARGE SCALE GENOMIC DNA]</scope>
    <source>
        <strain evidence="2 3">YSFL</strain>
    </source>
</reference>
<dbReference type="OrthoDB" id="5240349at2759"/>
<feature type="compositionally biased region" description="Polar residues" evidence="1">
    <location>
        <begin position="44"/>
        <end position="57"/>
    </location>
</feature>
<evidence type="ECO:0000313" key="2">
    <source>
        <dbReference type="EMBL" id="ROV89692.1"/>
    </source>
</evidence>
<feature type="compositionally biased region" description="Basic and acidic residues" evidence="1">
    <location>
        <begin position="86"/>
        <end position="109"/>
    </location>
</feature>
<dbReference type="EMBL" id="LJZO01000056">
    <property type="protein sequence ID" value="ROV89692.1"/>
    <property type="molecule type" value="Genomic_DNA"/>
</dbReference>
<feature type="compositionally biased region" description="Low complexity" evidence="1">
    <location>
        <begin position="29"/>
        <end position="43"/>
    </location>
</feature>
<gene>
    <name evidence="2" type="ORF">VSDG_08113</name>
</gene>
<feature type="compositionally biased region" description="Basic and acidic residues" evidence="1">
    <location>
        <begin position="60"/>
        <end position="73"/>
    </location>
</feature>
<feature type="compositionally biased region" description="Basic and acidic residues" evidence="1">
    <location>
        <begin position="206"/>
        <end position="229"/>
    </location>
</feature>